<evidence type="ECO:0000313" key="8">
    <source>
        <dbReference type="WBParaSite" id="Minc3s01251g22094"/>
    </source>
</evidence>
<sequence>MEKQKGNSRLYDLWECEDNNLQNKRIKSTRYIPSILPPVTLPDEGISYNPPLGSYLDFLGKVVKEEEKIFAEEERVEKKIRPNDDEFFNFGGLKEDLKFTIEGPLSIGEVKTEVEEPVENEEIKIEEKDNEKLRTRLRLKKKKNLKQIQNSTTKVVDNQKKIQKQQLQRKKLGRGKFEPYEEPVITPKELPASLRCLTSASNSLIQERVKSLQQRNILSIGGANKTTNIKNKLKIKFVEKRSVKSITEDSEII</sequence>
<dbReference type="PANTHER" id="PTHR14211:SF7">
    <property type="entry name" value="RIBOSOME BIOGENESIS PROTEIN NOP53"/>
    <property type="match status" value="1"/>
</dbReference>
<evidence type="ECO:0000256" key="2">
    <source>
        <dbReference type="ARBA" id="ARBA00004642"/>
    </source>
</evidence>
<evidence type="ECO:0000256" key="3">
    <source>
        <dbReference type="ARBA" id="ARBA00008838"/>
    </source>
</evidence>
<evidence type="ECO:0000256" key="4">
    <source>
        <dbReference type="ARBA" id="ARBA00018339"/>
    </source>
</evidence>
<proteinExistence type="inferred from homology"/>
<dbReference type="PIRSF" id="PIRSF017302">
    <property type="entry name" value="Gltscr2"/>
    <property type="match status" value="1"/>
</dbReference>
<evidence type="ECO:0000313" key="7">
    <source>
        <dbReference type="Proteomes" id="UP000887563"/>
    </source>
</evidence>
<accession>A0A914M666</accession>
<dbReference type="Pfam" id="PF07767">
    <property type="entry name" value="Nop53"/>
    <property type="match status" value="1"/>
</dbReference>
<evidence type="ECO:0000256" key="1">
    <source>
        <dbReference type="ARBA" id="ARBA00004604"/>
    </source>
</evidence>
<comment type="similarity">
    <text evidence="3">Belongs to the NOP53 family.</text>
</comment>
<dbReference type="GO" id="GO:0005730">
    <property type="term" value="C:nucleolus"/>
    <property type="evidence" value="ECO:0007669"/>
    <property type="project" value="UniProtKB-SubCell"/>
</dbReference>
<name>A0A914M666_MELIC</name>
<dbReference type="AlphaFoldDB" id="A0A914M666"/>
<dbReference type="InterPro" id="IPR011687">
    <property type="entry name" value="Nop53/GLTSCR2"/>
</dbReference>
<organism evidence="7 8">
    <name type="scientific">Meloidogyne incognita</name>
    <name type="common">Southern root-knot nematode worm</name>
    <name type="synonym">Oxyuris incognita</name>
    <dbReference type="NCBI Taxonomy" id="6306"/>
    <lineage>
        <taxon>Eukaryota</taxon>
        <taxon>Metazoa</taxon>
        <taxon>Ecdysozoa</taxon>
        <taxon>Nematoda</taxon>
        <taxon>Chromadorea</taxon>
        <taxon>Rhabditida</taxon>
        <taxon>Tylenchina</taxon>
        <taxon>Tylenchomorpha</taxon>
        <taxon>Tylenchoidea</taxon>
        <taxon>Meloidogynidae</taxon>
        <taxon>Meloidogyninae</taxon>
        <taxon>Meloidogyne</taxon>
        <taxon>Meloidogyne incognita group</taxon>
    </lineage>
</organism>
<keyword evidence="7" id="KW-1185">Reference proteome</keyword>
<dbReference type="Proteomes" id="UP000887563">
    <property type="component" value="Unplaced"/>
</dbReference>
<dbReference type="WBParaSite" id="Minc3s01251g22094">
    <property type="protein sequence ID" value="Minc3s01251g22094"/>
    <property type="gene ID" value="Minc3s01251g22094"/>
</dbReference>
<reference evidence="8" key="1">
    <citation type="submission" date="2022-11" db="UniProtKB">
        <authorList>
            <consortium name="WormBaseParasite"/>
        </authorList>
    </citation>
    <scope>IDENTIFICATION</scope>
</reference>
<keyword evidence="6" id="KW-0539">Nucleus</keyword>
<dbReference type="GO" id="GO:0006364">
    <property type="term" value="P:rRNA processing"/>
    <property type="evidence" value="ECO:0007669"/>
    <property type="project" value="TreeGrafter"/>
</dbReference>
<dbReference type="GO" id="GO:0008097">
    <property type="term" value="F:5S rRNA binding"/>
    <property type="evidence" value="ECO:0007669"/>
    <property type="project" value="TreeGrafter"/>
</dbReference>
<evidence type="ECO:0000256" key="6">
    <source>
        <dbReference type="ARBA" id="ARBA00023242"/>
    </source>
</evidence>
<dbReference type="GO" id="GO:0005654">
    <property type="term" value="C:nucleoplasm"/>
    <property type="evidence" value="ECO:0007669"/>
    <property type="project" value="UniProtKB-SubCell"/>
</dbReference>
<dbReference type="PANTHER" id="PTHR14211">
    <property type="entry name" value="GLIOMA SUPPRESSOR CANDIDATE REGION GENE 2"/>
    <property type="match status" value="1"/>
</dbReference>
<comment type="subcellular location">
    <subcellularLocation>
        <location evidence="1">Nucleus</location>
        <location evidence="1">Nucleolus</location>
    </subcellularLocation>
    <subcellularLocation>
        <location evidence="2">Nucleus</location>
        <location evidence="2">Nucleoplasm</location>
    </subcellularLocation>
</comment>
<keyword evidence="5" id="KW-0690">Ribosome biogenesis</keyword>
<evidence type="ECO:0000256" key="5">
    <source>
        <dbReference type="ARBA" id="ARBA00022517"/>
    </source>
</evidence>
<dbReference type="GO" id="GO:0000027">
    <property type="term" value="P:ribosomal large subunit assembly"/>
    <property type="evidence" value="ECO:0007669"/>
    <property type="project" value="TreeGrafter"/>
</dbReference>
<protein>
    <recommendedName>
        <fullName evidence="4">Ribosome biogenesis protein NOP53</fullName>
    </recommendedName>
</protein>